<sequence length="717" mass="79239">MFSTRNTCFLLSALSLFVSQQVSAASAPQQSGSSVDEDPIYVTTTSRSETTLWDSPATIQVIDSEQLERSTRLSLADELQDIPGVEITDNGLAGRKQVRIRGEGSSRVLLLIDGQEVTYQRAGQDFGPGILIDESSLERIEVVKGPYSVLYGSQAIGGVINFITRKGGDKPVSGSVKAVYDTATNGWRESASAWGSIGNLDYRLNGSYADHGDRDTPDGRLPHTGFNNNSQGLWLGYTLDKHKFGLSLDRYKLSTQTYYDDPSYQEFSVKIPKLEREKIGLFYDYAVDGEYLKNIHLDAYSQKLERKFENKVTVVTPTGSPMIGDLRVANQTQSEDTQNTRGLTLQSNFELPANNNLVIGAQYQEDRVKQTSNGSTQSSSSHGFPAAVNYTKDTLAHNRSEQTNWSAFGQNEWQFADNWKWTLGARQYWLKSQLLNGDETVSHSSQGTTTTTLGSQSVSDSAFVTATSLRYSGIANTELRLAFAQGYVFPTLTQQFMQTSAGGGVTYGNPDLDAEHSNNFEFGARYNGNMWYIDGAIYYSEAKDYIASIACSGQKICNGNSNSSRTDYYYYDNVDRAKTYGMELSAEYNGWMISPYASGNIMRRQFISPTMKTWDTGDPSVTGRFGVKNTMLFNAMNLTSDLYIRAASKATDSTGSETENHAGWATLNLAFNSEFGADDQYQVNVELNNLTNKRYQTAHESIPAAGINAAVGFAWKF</sequence>
<dbReference type="InterPro" id="IPR036942">
    <property type="entry name" value="Beta-barrel_TonB_sf"/>
</dbReference>
<dbReference type="PROSITE" id="PS52016">
    <property type="entry name" value="TONB_DEPENDENT_REC_3"/>
    <property type="match status" value="1"/>
</dbReference>
<feature type="domain" description="TonB-dependent receptor plug" evidence="15">
    <location>
        <begin position="53"/>
        <end position="159"/>
    </location>
</feature>
<dbReference type="Gene3D" id="2.40.170.20">
    <property type="entry name" value="TonB-dependent receptor, beta-barrel domain"/>
    <property type="match status" value="1"/>
</dbReference>
<keyword evidence="6 13" id="KW-0732">Signal</keyword>
<keyword evidence="10 11" id="KW-0998">Cell outer membrane</keyword>
<evidence type="ECO:0000256" key="7">
    <source>
        <dbReference type="ARBA" id="ARBA00023077"/>
    </source>
</evidence>
<evidence type="ECO:0000256" key="13">
    <source>
        <dbReference type="SAM" id="SignalP"/>
    </source>
</evidence>
<keyword evidence="7 12" id="KW-0798">TonB box</keyword>
<evidence type="ECO:0000256" key="9">
    <source>
        <dbReference type="ARBA" id="ARBA00023170"/>
    </source>
</evidence>
<dbReference type="InterPro" id="IPR012910">
    <property type="entry name" value="Plug_dom"/>
</dbReference>
<evidence type="ECO:0000259" key="15">
    <source>
        <dbReference type="Pfam" id="PF07715"/>
    </source>
</evidence>
<dbReference type="Pfam" id="PF07715">
    <property type="entry name" value="Plug"/>
    <property type="match status" value="1"/>
</dbReference>
<evidence type="ECO:0000256" key="11">
    <source>
        <dbReference type="PROSITE-ProRule" id="PRU01360"/>
    </source>
</evidence>
<dbReference type="InterPro" id="IPR000531">
    <property type="entry name" value="Beta-barrel_TonB"/>
</dbReference>
<dbReference type="GO" id="GO:0015344">
    <property type="term" value="F:siderophore uptake transmembrane transporter activity"/>
    <property type="evidence" value="ECO:0007669"/>
    <property type="project" value="TreeGrafter"/>
</dbReference>
<evidence type="ECO:0000313" key="17">
    <source>
        <dbReference type="Proteomes" id="UP000029986"/>
    </source>
</evidence>
<keyword evidence="9" id="KW-0675">Receptor</keyword>
<dbReference type="GO" id="GO:0044718">
    <property type="term" value="P:siderophore transmembrane transport"/>
    <property type="evidence" value="ECO:0007669"/>
    <property type="project" value="TreeGrafter"/>
</dbReference>
<accession>A0A097R1E6</accession>
<dbReference type="PANTHER" id="PTHR30069:SF29">
    <property type="entry name" value="HEMOGLOBIN AND HEMOGLOBIN-HAPTOGLOBIN-BINDING PROTEIN 1-RELATED"/>
    <property type="match status" value="1"/>
</dbReference>
<evidence type="ECO:0000256" key="12">
    <source>
        <dbReference type="RuleBase" id="RU003357"/>
    </source>
</evidence>
<evidence type="ECO:0000256" key="10">
    <source>
        <dbReference type="ARBA" id="ARBA00023237"/>
    </source>
</evidence>
<name>A0A097R1E6_HAFAL</name>
<dbReference type="PATRIC" id="fig|1453496.5.peg.1830"/>
<proteinExistence type="inferred from homology"/>
<dbReference type="InterPro" id="IPR037066">
    <property type="entry name" value="Plug_dom_sf"/>
</dbReference>
<keyword evidence="8 11" id="KW-0472">Membrane</keyword>
<feature type="signal peptide" evidence="13">
    <location>
        <begin position="1"/>
        <end position="24"/>
    </location>
</feature>
<dbReference type="SUPFAM" id="SSF56935">
    <property type="entry name" value="Porins"/>
    <property type="match status" value="1"/>
</dbReference>
<dbReference type="OrthoDB" id="9760620at2"/>
<dbReference type="Proteomes" id="UP000029986">
    <property type="component" value="Chromosome"/>
</dbReference>
<feature type="chain" id="PRO_5001937131" evidence="13">
    <location>
        <begin position="25"/>
        <end position="717"/>
    </location>
</feature>
<reference evidence="16 17" key="1">
    <citation type="journal article" date="2014" name="Gut Pathog.">
        <title>Gene clusters of Hafnia alvei strain FB1 important in survival and pathogenesis: a draft genome perspective.</title>
        <authorList>
            <person name="Tan J.Y."/>
            <person name="Yin W.F."/>
            <person name="Chan K.G."/>
        </authorList>
    </citation>
    <scope>NUCLEOTIDE SEQUENCE [LARGE SCALE GENOMIC DNA]</scope>
    <source>
        <strain evidence="16 17">FB1</strain>
    </source>
</reference>
<evidence type="ECO:0000313" key="16">
    <source>
        <dbReference type="EMBL" id="AIU72537.1"/>
    </source>
</evidence>
<dbReference type="AlphaFoldDB" id="A0A097R1E6"/>
<keyword evidence="5 11" id="KW-0812">Transmembrane</keyword>
<evidence type="ECO:0000256" key="3">
    <source>
        <dbReference type="ARBA" id="ARBA00022448"/>
    </source>
</evidence>
<evidence type="ECO:0000256" key="4">
    <source>
        <dbReference type="ARBA" id="ARBA00022452"/>
    </source>
</evidence>
<comment type="subcellular location">
    <subcellularLocation>
        <location evidence="1 11">Cell outer membrane</location>
        <topology evidence="1 11">Multi-pass membrane protein</topology>
    </subcellularLocation>
</comment>
<dbReference type="eggNOG" id="COG4771">
    <property type="taxonomic scope" value="Bacteria"/>
</dbReference>
<keyword evidence="3 11" id="KW-0813">Transport</keyword>
<dbReference type="GO" id="GO:0009279">
    <property type="term" value="C:cell outer membrane"/>
    <property type="evidence" value="ECO:0007669"/>
    <property type="project" value="UniProtKB-SubCell"/>
</dbReference>
<dbReference type="HOGENOM" id="CLU_008287_18_5_6"/>
<dbReference type="Gene3D" id="2.170.130.10">
    <property type="entry name" value="TonB-dependent receptor, plug domain"/>
    <property type="match status" value="1"/>
</dbReference>
<dbReference type="KEGG" id="hav:AT03_09150"/>
<evidence type="ECO:0000256" key="6">
    <source>
        <dbReference type="ARBA" id="ARBA00022729"/>
    </source>
</evidence>
<evidence type="ECO:0000256" key="2">
    <source>
        <dbReference type="ARBA" id="ARBA00008143"/>
    </source>
</evidence>
<evidence type="ECO:0000256" key="8">
    <source>
        <dbReference type="ARBA" id="ARBA00023136"/>
    </source>
</evidence>
<dbReference type="InterPro" id="IPR039426">
    <property type="entry name" value="TonB-dep_rcpt-like"/>
</dbReference>
<feature type="domain" description="TonB-dependent receptor-like beta-barrel" evidence="14">
    <location>
        <begin position="224"/>
        <end position="690"/>
    </location>
</feature>
<dbReference type="PANTHER" id="PTHR30069">
    <property type="entry name" value="TONB-DEPENDENT OUTER MEMBRANE RECEPTOR"/>
    <property type="match status" value="1"/>
</dbReference>
<dbReference type="EMBL" id="CP009706">
    <property type="protein sequence ID" value="AIU72537.1"/>
    <property type="molecule type" value="Genomic_DNA"/>
</dbReference>
<keyword evidence="17" id="KW-1185">Reference proteome</keyword>
<protein>
    <submittedName>
        <fullName evidence="16">Ligand-gated channel</fullName>
    </submittedName>
</protein>
<dbReference type="Pfam" id="PF00593">
    <property type="entry name" value="TonB_dep_Rec_b-barrel"/>
    <property type="match status" value="1"/>
</dbReference>
<keyword evidence="4 11" id="KW-1134">Transmembrane beta strand</keyword>
<dbReference type="CDD" id="cd01347">
    <property type="entry name" value="ligand_gated_channel"/>
    <property type="match status" value="1"/>
</dbReference>
<gene>
    <name evidence="16" type="ORF">AT03_09150</name>
</gene>
<evidence type="ECO:0000259" key="14">
    <source>
        <dbReference type="Pfam" id="PF00593"/>
    </source>
</evidence>
<dbReference type="RefSeq" id="WP_025801712.1">
    <property type="nucleotide sequence ID" value="NZ_CP009706.1"/>
</dbReference>
<evidence type="ECO:0000256" key="5">
    <source>
        <dbReference type="ARBA" id="ARBA00022692"/>
    </source>
</evidence>
<organism evidence="16 17">
    <name type="scientific">Hafnia alvei FB1</name>
    <dbReference type="NCBI Taxonomy" id="1453496"/>
    <lineage>
        <taxon>Bacteria</taxon>
        <taxon>Pseudomonadati</taxon>
        <taxon>Pseudomonadota</taxon>
        <taxon>Gammaproteobacteria</taxon>
        <taxon>Enterobacterales</taxon>
        <taxon>Hafniaceae</taxon>
        <taxon>Hafnia</taxon>
    </lineage>
</organism>
<evidence type="ECO:0000256" key="1">
    <source>
        <dbReference type="ARBA" id="ARBA00004571"/>
    </source>
</evidence>
<comment type="similarity">
    <text evidence="2">Belongs to the TonB-dependent receptor family. Hemoglobin/haptoglobin binding protein subfamily.</text>
</comment>